<name>A0A0F7VE66_TOXGV</name>
<feature type="signal peptide" evidence="3">
    <location>
        <begin position="1"/>
        <end position="27"/>
    </location>
</feature>
<organism evidence="5">
    <name type="scientific">Toxoplasma gondii (strain ATCC 50861 / VEG)</name>
    <dbReference type="NCBI Taxonomy" id="432359"/>
    <lineage>
        <taxon>Eukaryota</taxon>
        <taxon>Sar</taxon>
        <taxon>Alveolata</taxon>
        <taxon>Apicomplexa</taxon>
        <taxon>Conoidasida</taxon>
        <taxon>Coccidia</taxon>
        <taxon>Eucoccidiorida</taxon>
        <taxon>Eimeriorina</taxon>
        <taxon>Sarcocystidae</taxon>
        <taxon>Toxoplasma</taxon>
    </lineage>
</organism>
<feature type="domain" description="Microneme protein MIC5-like" evidence="4">
    <location>
        <begin position="155"/>
        <end position="227"/>
    </location>
</feature>
<dbReference type="Gene3D" id="3.30.70.2380">
    <property type="match status" value="1"/>
</dbReference>
<feature type="transmembrane region" description="Helical" evidence="2">
    <location>
        <begin position="64"/>
        <end position="85"/>
    </location>
</feature>
<evidence type="ECO:0000259" key="4">
    <source>
        <dbReference type="Pfam" id="PF21496"/>
    </source>
</evidence>
<evidence type="ECO:0000256" key="1">
    <source>
        <dbReference type="SAM" id="MobiDB-lite"/>
    </source>
</evidence>
<accession>A0A0F7VE66</accession>
<keyword evidence="2" id="KW-1133">Transmembrane helix</keyword>
<sequence>MIWGCFLRHVFGLSVLVWVLDVVSVSRETVKPKAQFHLHRVCKREPVFLYSRVTMLRPTVRSSLLSLGLTVILYLALTGSADALASHLRSRHMEAGRRTMDTQNDVESAGRQSEPMEAADRQAEHPGAPTQSEMKEFQEEIKEGVEETKHEGDPEMTRLMVTEKQESKNFSKMAKSQSFSTRIEELGGSISFLTETGVTMIELPKTVSEHDMDQLLHDILAAGGVVGLDSEVKLA</sequence>
<keyword evidence="2" id="KW-0472">Membrane</keyword>
<keyword evidence="2" id="KW-0812">Transmembrane</keyword>
<feature type="compositionally biased region" description="Basic and acidic residues" evidence="1">
    <location>
        <begin position="133"/>
        <end position="152"/>
    </location>
</feature>
<dbReference type="EMBL" id="LN714502">
    <property type="protein sequence ID" value="CEL78855.1"/>
    <property type="molecule type" value="Genomic_DNA"/>
</dbReference>
<reference evidence="5" key="1">
    <citation type="journal article" date="2015" name="PLoS ONE">
        <title>Comprehensive Evaluation of Toxoplasma gondii VEG and Neospora caninum LIV Genomes with Tachyzoite Stage Transcriptome and Proteome Defines Novel Transcript Features.</title>
        <authorList>
            <person name="Ramaprasad A."/>
            <person name="Mourier T."/>
            <person name="Naeem R."/>
            <person name="Malas T.B."/>
            <person name="Moussa E."/>
            <person name="Panigrahi A."/>
            <person name="Vermont S.J."/>
            <person name="Otto T.D."/>
            <person name="Wastling J."/>
            <person name="Pain A."/>
        </authorList>
    </citation>
    <scope>NUCLEOTIDE SEQUENCE</scope>
    <source>
        <strain evidence="5">VEG</strain>
    </source>
</reference>
<dbReference type="Pfam" id="PF21496">
    <property type="entry name" value="MIC5"/>
    <property type="match status" value="1"/>
</dbReference>
<dbReference type="AlphaFoldDB" id="A0A0F7VE66"/>
<evidence type="ECO:0000256" key="3">
    <source>
        <dbReference type="SAM" id="SignalP"/>
    </source>
</evidence>
<feature type="region of interest" description="Disordered" evidence="1">
    <location>
        <begin position="94"/>
        <end position="152"/>
    </location>
</feature>
<gene>
    <name evidence="5" type="ORF">BN1205_027740</name>
</gene>
<evidence type="ECO:0000256" key="2">
    <source>
        <dbReference type="SAM" id="Phobius"/>
    </source>
</evidence>
<proteinExistence type="predicted"/>
<keyword evidence="3" id="KW-0732">Signal</keyword>
<evidence type="ECO:0000313" key="5">
    <source>
        <dbReference type="EMBL" id="CEL78855.1"/>
    </source>
</evidence>
<dbReference type="InterPro" id="IPR049098">
    <property type="entry name" value="MIC5-like"/>
</dbReference>
<protein>
    <submittedName>
        <fullName evidence="5">Microneme TgMIC5 protein</fullName>
    </submittedName>
</protein>
<feature type="chain" id="PRO_5002524305" evidence="3">
    <location>
        <begin position="28"/>
        <end position="235"/>
    </location>
</feature>